<dbReference type="EMBL" id="AP012052">
    <property type="protein sequence ID" value="BAJ75635.1"/>
    <property type="molecule type" value="Genomic_DNA"/>
</dbReference>
<dbReference type="RefSeq" id="WP_013585760.1">
    <property type="nucleotide sequence ID" value="NC_015125.1"/>
</dbReference>
<dbReference type="InterPro" id="IPR021202">
    <property type="entry name" value="Rv3654c-like"/>
</dbReference>
<dbReference type="Proteomes" id="UP000008975">
    <property type="component" value="Chromosome"/>
</dbReference>
<sequence>MPGTVSVVGVTAVTAALTLALAAVGGAAVHAQKLAGTADAAALAAADTVSGAVDGVPCEAAAAVAAAGGATLEECVLDGLVATVGVGTAYGGIPFDAHSRAGPPEMTARAVPGNPTRNACVWCAAKKGPQWQTARSSSSSSPRPR</sequence>
<reference key="2">
    <citation type="submission" date="2011-02" db="EMBL/GenBank/DDBJ databases">
        <title>Genome sequence of Microbacterium testaceum StLB037.</title>
        <authorList>
            <person name="Morohoshi T."/>
            <person name="Wang W.Z."/>
            <person name="Someya N."/>
            <person name="Ikeda T."/>
        </authorList>
    </citation>
    <scope>NUCLEOTIDE SEQUENCE</scope>
    <source>
        <strain>StLB037</strain>
    </source>
</reference>
<accession>E8N815</accession>
<proteinExistence type="predicted"/>
<dbReference type="eggNOG" id="ENOG5033B4F">
    <property type="taxonomic scope" value="Bacteria"/>
</dbReference>
<dbReference type="STRING" id="979556.MTES_2671"/>
<dbReference type="KEGG" id="mts:MTES_2671"/>
<feature type="signal peptide" evidence="1">
    <location>
        <begin position="1"/>
        <end position="22"/>
    </location>
</feature>
<protein>
    <submittedName>
        <fullName evidence="2">Phosphoribosylformylglycinamidine (FGAM) synthase, synthetase domain</fullName>
    </submittedName>
</protein>
<dbReference type="NCBIfam" id="TIGR03816">
    <property type="entry name" value="tadE_like_DECH"/>
    <property type="match status" value="1"/>
</dbReference>
<gene>
    <name evidence="2" type="ordered locus">MTES_2671</name>
</gene>
<dbReference type="OrthoDB" id="5084262at2"/>
<keyword evidence="1" id="KW-0732">Signal</keyword>
<evidence type="ECO:0000313" key="2">
    <source>
        <dbReference type="EMBL" id="BAJ75635.1"/>
    </source>
</evidence>
<evidence type="ECO:0000256" key="1">
    <source>
        <dbReference type="SAM" id="SignalP"/>
    </source>
</evidence>
<evidence type="ECO:0000313" key="3">
    <source>
        <dbReference type="Proteomes" id="UP000008975"/>
    </source>
</evidence>
<name>E8N815_MICTS</name>
<reference evidence="2 3" key="1">
    <citation type="journal article" date="2011" name="J. Bacteriol.">
        <title>Genome sequence of Microbacterium testaceum StLB037, an N-acylhomoserine lactone-degrading bacterium isolated from potato leaves.</title>
        <authorList>
            <person name="Morohoshi T."/>
            <person name="Wang W.-Z."/>
            <person name="Someya N."/>
            <person name="Ikeda T."/>
        </authorList>
    </citation>
    <scope>NUCLEOTIDE SEQUENCE [LARGE SCALE GENOMIC DNA]</scope>
    <source>
        <strain evidence="2 3">StLB037</strain>
    </source>
</reference>
<organism evidence="2 3">
    <name type="scientific">Microbacterium testaceum (strain StLB037)</name>
    <dbReference type="NCBI Taxonomy" id="979556"/>
    <lineage>
        <taxon>Bacteria</taxon>
        <taxon>Bacillati</taxon>
        <taxon>Actinomycetota</taxon>
        <taxon>Actinomycetes</taxon>
        <taxon>Micrococcales</taxon>
        <taxon>Microbacteriaceae</taxon>
        <taxon>Microbacterium</taxon>
    </lineage>
</organism>
<feature type="chain" id="PRO_5039074590" evidence="1">
    <location>
        <begin position="23"/>
        <end position="145"/>
    </location>
</feature>
<dbReference type="AlphaFoldDB" id="E8N815"/>
<dbReference type="HOGENOM" id="CLU_104210_5_0_11"/>